<organism evidence="1 2">
    <name type="scientific">Mycena albidolilacea</name>
    <dbReference type="NCBI Taxonomy" id="1033008"/>
    <lineage>
        <taxon>Eukaryota</taxon>
        <taxon>Fungi</taxon>
        <taxon>Dikarya</taxon>
        <taxon>Basidiomycota</taxon>
        <taxon>Agaricomycotina</taxon>
        <taxon>Agaricomycetes</taxon>
        <taxon>Agaricomycetidae</taxon>
        <taxon>Agaricales</taxon>
        <taxon>Marasmiineae</taxon>
        <taxon>Mycenaceae</taxon>
        <taxon>Mycena</taxon>
    </lineage>
</organism>
<comment type="caution">
    <text evidence="1">The sequence shown here is derived from an EMBL/GenBank/DDBJ whole genome shotgun (WGS) entry which is preliminary data.</text>
</comment>
<reference evidence="1" key="1">
    <citation type="submission" date="2023-03" db="EMBL/GenBank/DDBJ databases">
        <title>Massive genome expansion in bonnet fungi (Mycena s.s.) driven by repeated elements and novel gene families across ecological guilds.</title>
        <authorList>
            <consortium name="Lawrence Berkeley National Laboratory"/>
            <person name="Harder C.B."/>
            <person name="Miyauchi S."/>
            <person name="Viragh M."/>
            <person name="Kuo A."/>
            <person name="Thoen E."/>
            <person name="Andreopoulos B."/>
            <person name="Lu D."/>
            <person name="Skrede I."/>
            <person name="Drula E."/>
            <person name="Henrissat B."/>
            <person name="Morin E."/>
            <person name="Kohler A."/>
            <person name="Barry K."/>
            <person name="LaButti K."/>
            <person name="Morin E."/>
            <person name="Salamov A."/>
            <person name="Lipzen A."/>
            <person name="Mereny Z."/>
            <person name="Hegedus B."/>
            <person name="Baldrian P."/>
            <person name="Stursova M."/>
            <person name="Weitz H."/>
            <person name="Taylor A."/>
            <person name="Grigoriev I.V."/>
            <person name="Nagy L.G."/>
            <person name="Martin F."/>
            <person name="Kauserud H."/>
        </authorList>
    </citation>
    <scope>NUCLEOTIDE SEQUENCE</scope>
    <source>
        <strain evidence="1">CBHHK002</strain>
    </source>
</reference>
<name>A0AAD7EIY5_9AGAR</name>
<dbReference type="EMBL" id="JARIHO010000043">
    <property type="protein sequence ID" value="KAJ7325930.1"/>
    <property type="molecule type" value="Genomic_DNA"/>
</dbReference>
<keyword evidence="2" id="KW-1185">Reference proteome</keyword>
<dbReference type="Proteomes" id="UP001218218">
    <property type="component" value="Unassembled WGS sequence"/>
</dbReference>
<proteinExistence type="predicted"/>
<gene>
    <name evidence="1" type="ORF">DFH08DRAFT_817005</name>
</gene>
<dbReference type="AlphaFoldDB" id="A0AAD7EIY5"/>
<evidence type="ECO:0000313" key="1">
    <source>
        <dbReference type="EMBL" id="KAJ7325930.1"/>
    </source>
</evidence>
<sequence length="230" mass="26812">MPHFVSHLKQSKHLRCPTLQFDLIYAEILSGYPDLLFVLVVQRLVPLGFNLWLLLNLLGLSYKVFQPFIGCRELSEFPFPHGDSPLDFIADPHRARNLYLDPANVAEELVLLWISRTKKILLRGDFWLHQTNAKILDELETLNLSDFCDQMSADPDHEYHHELHTDILNPLFLRCVLDWLWVTNAANECEFPDPPMRAIRFWEQQMIAIEQCSNRLPSELGKSMNFTAKI</sequence>
<accession>A0AAD7EIY5</accession>
<evidence type="ECO:0000313" key="2">
    <source>
        <dbReference type="Proteomes" id="UP001218218"/>
    </source>
</evidence>
<protein>
    <submittedName>
        <fullName evidence="1">Uncharacterized protein</fullName>
    </submittedName>
</protein>